<reference evidence="1" key="1">
    <citation type="journal article" date="2014" name="Front. Microbiol.">
        <title>High frequency of phylogenetically diverse reductive dehalogenase-homologous genes in deep subseafloor sedimentary metagenomes.</title>
        <authorList>
            <person name="Kawai M."/>
            <person name="Futagami T."/>
            <person name="Toyoda A."/>
            <person name="Takaki Y."/>
            <person name="Nishi S."/>
            <person name="Hori S."/>
            <person name="Arai W."/>
            <person name="Tsubouchi T."/>
            <person name="Morono Y."/>
            <person name="Uchiyama I."/>
            <person name="Ito T."/>
            <person name="Fujiyama A."/>
            <person name="Inagaki F."/>
            <person name="Takami H."/>
        </authorList>
    </citation>
    <scope>NUCLEOTIDE SEQUENCE</scope>
    <source>
        <strain evidence="1">Expedition CK06-06</strain>
    </source>
</reference>
<name>X1LLE4_9ZZZZ</name>
<dbReference type="AlphaFoldDB" id="X1LLE4"/>
<evidence type="ECO:0008006" key="2">
    <source>
        <dbReference type="Google" id="ProtNLM"/>
    </source>
</evidence>
<organism evidence="1">
    <name type="scientific">marine sediment metagenome</name>
    <dbReference type="NCBI Taxonomy" id="412755"/>
    <lineage>
        <taxon>unclassified sequences</taxon>
        <taxon>metagenomes</taxon>
        <taxon>ecological metagenomes</taxon>
    </lineage>
</organism>
<accession>X1LLE4</accession>
<proteinExistence type="predicted"/>
<dbReference type="PROSITE" id="PS50817">
    <property type="entry name" value="INTEIN_N_TER"/>
    <property type="match status" value="1"/>
</dbReference>
<dbReference type="EMBL" id="BARV01012346">
    <property type="protein sequence ID" value="GAI03220.1"/>
    <property type="molecule type" value="Genomic_DNA"/>
</dbReference>
<dbReference type="Pfam" id="PF14890">
    <property type="entry name" value="Intein_splicing"/>
    <property type="match status" value="1"/>
</dbReference>
<feature type="non-terminal residue" evidence="1">
    <location>
        <position position="1"/>
    </location>
</feature>
<dbReference type="CDD" id="cd00081">
    <property type="entry name" value="Hint"/>
    <property type="match status" value="1"/>
</dbReference>
<dbReference type="SUPFAM" id="SSF51294">
    <property type="entry name" value="Hedgehog/intein (Hint) domain"/>
    <property type="match status" value="1"/>
</dbReference>
<evidence type="ECO:0000313" key="1">
    <source>
        <dbReference type="EMBL" id="GAI03220.1"/>
    </source>
</evidence>
<protein>
    <recommendedName>
        <fullName evidence="2">DOD-type homing endonuclease domain-containing protein</fullName>
    </recommendedName>
</protein>
<comment type="caution">
    <text evidence="1">The sequence shown here is derived from an EMBL/GenBank/DDBJ whole genome shotgun (WGS) entry which is preliminary data.</text>
</comment>
<dbReference type="Gene3D" id="2.170.16.10">
    <property type="entry name" value="Hedgehog/Intein (Hint) domain"/>
    <property type="match status" value="1"/>
</dbReference>
<feature type="non-terminal residue" evidence="1">
    <location>
        <position position="209"/>
    </location>
</feature>
<gene>
    <name evidence="1" type="ORF">S06H3_22912</name>
</gene>
<dbReference type="InterPro" id="IPR036844">
    <property type="entry name" value="Hint_dom_sf"/>
</dbReference>
<dbReference type="GO" id="GO:0016539">
    <property type="term" value="P:intein-mediated protein splicing"/>
    <property type="evidence" value="ECO:0007669"/>
    <property type="project" value="InterPro"/>
</dbReference>
<sequence>NGVKKVYEIETEDGRKINLTSNHPLLTINGWKEVKELKQGNYIAVPRTLELVNSNFSIPNSAIKIMACMIAEGGMTISKSSPSFTTSKPLIADDLNNALREHGLELNKISEIDYRIRQVERHKLPFKKEKKRKGKAGCPSYGYWRNFCKIYGLKTVRSREKEIPDIIFNISYTSCCVILLTGRNSKGKRGLLPEIFKTLINPRGKIILP</sequence>
<dbReference type="InterPro" id="IPR006141">
    <property type="entry name" value="Intein_N"/>
</dbReference>